<dbReference type="Pfam" id="PF00155">
    <property type="entry name" value="Aminotran_1_2"/>
    <property type="match status" value="1"/>
</dbReference>
<evidence type="ECO:0000256" key="2">
    <source>
        <dbReference type="ARBA" id="ARBA00022679"/>
    </source>
</evidence>
<keyword evidence="2 5" id="KW-0808">Transferase</keyword>
<feature type="domain" description="Aminotransferase class I/classII large" evidence="4">
    <location>
        <begin position="15"/>
        <end position="339"/>
    </location>
</feature>
<dbReference type="PANTHER" id="PTHR43643">
    <property type="entry name" value="HISTIDINOL-PHOSPHATE AMINOTRANSFERASE 2"/>
    <property type="match status" value="1"/>
</dbReference>
<keyword evidence="1 5" id="KW-0032">Aminotransferase</keyword>
<dbReference type="GO" id="GO:0030170">
    <property type="term" value="F:pyridoxal phosphate binding"/>
    <property type="evidence" value="ECO:0007669"/>
    <property type="project" value="InterPro"/>
</dbReference>
<keyword evidence="3" id="KW-0663">Pyridoxal phosphate</keyword>
<evidence type="ECO:0000313" key="6">
    <source>
        <dbReference type="Proteomes" id="UP000475545"/>
    </source>
</evidence>
<dbReference type="InterPro" id="IPR015421">
    <property type="entry name" value="PyrdxlP-dep_Trfase_major"/>
</dbReference>
<dbReference type="EMBL" id="WMBR01000004">
    <property type="protein sequence ID" value="MXP22760.1"/>
    <property type="molecule type" value="Genomic_DNA"/>
</dbReference>
<dbReference type="InterPro" id="IPR004839">
    <property type="entry name" value="Aminotransferase_I/II_large"/>
</dbReference>
<dbReference type="SUPFAM" id="SSF53383">
    <property type="entry name" value="PLP-dependent transferases"/>
    <property type="match status" value="1"/>
</dbReference>
<dbReference type="Gene3D" id="3.40.640.10">
    <property type="entry name" value="Type I PLP-dependent aspartate aminotransferase-like (Major domain)"/>
    <property type="match status" value="1"/>
</dbReference>
<name>A0A6L7GSB8_9ACTN</name>
<evidence type="ECO:0000259" key="4">
    <source>
        <dbReference type="Pfam" id="PF00155"/>
    </source>
</evidence>
<dbReference type="RefSeq" id="WP_160902952.1">
    <property type="nucleotide sequence ID" value="NZ_CP102850.1"/>
</dbReference>
<dbReference type="InterPro" id="IPR015422">
    <property type="entry name" value="PyrdxlP-dep_Trfase_small"/>
</dbReference>
<gene>
    <name evidence="5" type="ORF">GIY30_15570</name>
</gene>
<reference evidence="5 6" key="1">
    <citation type="submission" date="2019-11" db="EMBL/GenBank/DDBJ databases">
        <title>Gordonia sp. nov., a novel actinobacterium isolated from mangrove soil in Hainan.</title>
        <authorList>
            <person name="Huang X."/>
            <person name="Xie Y."/>
            <person name="Chu X."/>
            <person name="Xiao K."/>
        </authorList>
    </citation>
    <scope>NUCLEOTIDE SEQUENCE [LARGE SCALE GENOMIC DNA]</scope>
    <source>
        <strain evidence="5 6">HNM0687</strain>
    </source>
</reference>
<evidence type="ECO:0000313" key="5">
    <source>
        <dbReference type="EMBL" id="MXP22760.1"/>
    </source>
</evidence>
<organism evidence="5 6">
    <name type="scientific">Gordonia mangrovi</name>
    <dbReference type="NCBI Taxonomy" id="2665643"/>
    <lineage>
        <taxon>Bacteria</taxon>
        <taxon>Bacillati</taxon>
        <taxon>Actinomycetota</taxon>
        <taxon>Actinomycetes</taxon>
        <taxon>Mycobacteriales</taxon>
        <taxon>Gordoniaceae</taxon>
        <taxon>Gordonia</taxon>
    </lineage>
</organism>
<dbReference type="InterPro" id="IPR015424">
    <property type="entry name" value="PyrdxlP-dep_Trfase"/>
</dbReference>
<dbReference type="InterPro" id="IPR050106">
    <property type="entry name" value="HistidinolP_aminotransfase"/>
</dbReference>
<accession>A0A6L7GSB8</accession>
<dbReference type="AlphaFoldDB" id="A0A6L7GSB8"/>
<dbReference type="PANTHER" id="PTHR43643:SF3">
    <property type="entry name" value="HISTIDINOL-PHOSPHATE AMINOTRANSFERASE"/>
    <property type="match status" value="1"/>
</dbReference>
<dbReference type="Proteomes" id="UP000475545">
    <property type="component" value="Unassembled WGS sequence"/>
</dbReference>
<dbReference type="CDD" id="cd00609">
    <property type="entry name" value="AAT_like"/>
    <property type="match status" value="1"/>
</dbReference>
<keyword evidence="6" id="KW-1185">Reference proteome</keyword>
<sequence length="346" mass="36364">MRSRSRPAGGPHATVRLDLNESAYGPLPSVSAALREGLADVHHYPDFRPDRTRAQIADHLGIAADQVTVGAGATGVALAVFGECRRRARVSDVRSPSLVTSVPTFDGYPILAHSAGLRIDPVGLSDVGGVDLPALRAAVTADTMAVVICTPHNPTGAVLTTDALRTFIEAIPPGVLIVIDEAYVEFCDDPPDVLTLVADHDDVLVLRTFSKAHGLAALRVGYAFGSAPIIESLRGGEIPFAVGSAAIAAVPAALNAHAELAQRVRAMRQERRRLQDMLAAIGCPTLPSQGNFLFVPGDEGVEIGRLLRSCGVLTKEVGRDGIRITVGDADSTDRLIQALRVTAMTA</sequence>
<dbReference type="Gene3D" id="3.90.1150.10">
    <property type="entry name" value="Aspartate Aminotransferase, domain 1"/>
    <property type="match status" value="1"/>
</dbReference>
<dbReference type="GO" id="GO:0008483">
    <property type="term" value="F:transaminase activity"/>
    <property type="evidence" value="ECO:0007669"/>
    <property type="project" value="UniProtKB-KW"/>
</dbReference>
<comment type="caution">
    <text evidence="5">The sequence shown here is derived from an EMBL/GenBank/DDBJ whole genome shotgun (WGS) entry which is preliminary data.</text>
</comment>
<protein>
    <submittedName>
        <fullName evidence="5">Aminotransferase class I/II-fold pyridoxal phosphate-dependent enzyme</fullName>
    </submittedName>
</protein>
<proteinExistence type="predicted"/>
<evidence type="ECO:0000256" key="1">
    <source>
        <dbReference type="ARBA" id="ARBA00022576"/>
    </source>
</evidence>
<evidence type="ECO:0000256" key="3">
    <source>
        <dbReference type="ARBA" id="ARBA00022898"/>
    </source>
</evidence>